<protein>
    <submittedName>
        <fullName evidence="2">Uncharacterized protein</fullName>
    </submittedName>
</protein>
<keyword evidence="2" id="KW-0614">Plasmid</keyword>
<name>A0AA50CR32_9HYPH</name>
<keyword evidence="3" id="KW-1185">Reference proteome</keyword>
<accession>A0AA50CR32</accession>
<geneLocation type="plasmid" evidence="2 3">
    <name>unnamed1</name>
</geneLocation>
<dbReference type="EMBL" id="CP132303">
    <property type="protein sequence ID" value="WLS00346.1"/>
    <property type="molecule type" value="Genomic_DNA"/>
</dbReference>
<evidence type="ECO:0000313" key="2">
    <source>
        <dbReference type="EMBL" id="WLS00346.1"/>
    </source>
</evidence>
<dbReference type="RefSeq" id="WP_306039950.1">
    <property type="nucleotide sequence ID" value="NZ_CP132303.1"/>
</dbReference>
<sequence length="67" mass="6775">MGDDASIAFDSPVTPFEQKAEASDAKGEFNGVAIPAYALSTPYILPLVEGAGMSAIDQSGGGTGQRV</sequence>
<dbReference type="AlphaFoldDB" id="A0AA50CR32"/>
<reference evidence="2 3" key="1">
    <citation type="submission" date="2023-08" db="EMBL/GenBank/DDBJ databases">
        <title>Pathogen: clinical or host-associated sample.</title>
        <authorList>
            <person name="Hergert J."/>
            <person name="Casey R."/>
            <person name="Wagner J."/>
            <person name="Young E.L."/>
            <person name="Oakeson K.F."/>
        </authorList>
    </citation>
    <scope>NUCLEOTIDE SEQUENCE [LARGE SCALE GENOMIC DNA]</scope>
    <source>
        <strain evidence="2 3">1760953</strain>
        <plasmid evidence="2 3">unnamed1</plasmid>
    </source>
</reference>
<evidence type="ECO:0000313" key="3">
    <source>
        <dbReference type="Proteomes" id="UP001234585"/>
    </source>
</evidence>
<proteinExistence type="predicted"/>
<dbReference type="Proteomes" id="UP001234585">
    <property type="component" value="Plasmid unnamed1"/>
</dbReference>
<feature type="region of interest" description="Disordered" evidence="1">
    <location>
        <begin position="1"/>
        <end position="22"/>
    </location>
</feature>
<gene>
    <name evidence="2" type="ORF">Q9313_19970</name>
</gene>
<evidence type="ECO:0000256" key="1">
    <source>
        <dbReference type="SAM" id="MobiDB-lite"/>
    </source>
</evidence>
<organism evidence="2 3">
    <name type="scientific">Shinella sumterensis</name>
    <dbReference type="NCBI Taxonomy" id="1967501"/>
    <lineage>
        <taxon>Bacteria</taxon>
        <taxon>Pseudomonadati</taxon>
        <taxon>Pseudomonadota</taxon>
        <taxon>Alphaproteobacteria</taxon>
        <taxon>Hyphomicrobiales</taxon>
        <taxon>Rhizobiaceae</taxon>
        <taxon>Shinella</taxon>
    </lineage>
</organism>